<dbReference type="OrthoDB" id="2573719at2"/>
<dbReference type="Pfam" id="PF12833">
    <property type="entry name" value="HTH_18"/>
    <property type="match status" value="1"/>
</dbReference>
<evidence type="ECO:0000256" key="1">
    <source>
        <dbReference type="ARBA" id="ARBA00023015"/>
    </source>
</evidence>
<feature type="domain" description="HTH araC/xylS-type" evidence="5">
    <location>
        <begin position="201"/>
        <end position="299"/>
    </location>
</feature>
<keyword evidence="4" id="KW-0804">Transcription</keyword>
<dbReference type="InterPro" id="IPR009057">
    <property type="entry name" value="Homeodomain-like_sf"/>
</dbReference>
<dbReference type="PROSITE" id="PS01124">
    <property type="entry name" value="HTH_ARAC_FAMILY_2"/>
    <property type="match status" value="1"/>
</dbReference>
<dbReference type="GO" id="GO:0003700">
    <property type="term" value="F:DNA-binding transcription factor activity"/>
    <property type="evidence" value="ECO:0007669"/>
    <property type="project" value="InterPro"/>
</dbReference>
<dbReference type="eggNOG" id="COG2207">
    <property type="taxonomic scope" value="Bacteria"/>
</dbReference>
<organism evidence="6 7">
    <name type="scientific">Paenibacillus tyrfis</name>
    <dbReference type="NCBI Taxonomy" id="1501230"/>
    <lineage>
        <taxon>Bacteria</taxon>
        <taxon>Bacillati</taxon>
        <taxon>Bacillota</taxon>
        <taxon>Bacilli</taxon>
        <taxon>Bacillales</taxon>
        <taxon>Paenibacillaceae</taxon>
        <taxon>Paenibacillus</taxon>
    </lineage>
</organism>
<dbReference type="RefSeq" id="WP_036684127.1">
    <property type="nucleotide sequence ID" value="NZ_JNVM01000013.1"/>
</dbReference>
<keyword evidence="7" id="KW-1185">Reference proteome</keyword>
<keyword evidence="1" id="KW-0805">Transcription regulation</keyword>
<dbReference type="SUPFAM" id="SSF51215">
    <property type="entry name" value="Regulatory protein AraC"/>
    <property type="match status" value="1"/>
</dbReference>
<dbReference type="SUPFAM" id="SSF46689">
    <property type="entry name" value="Homeodomain-like"/>
    <property type="match status" value="2"/>
</dbReference>
<name>A0A081P2L9_9BACL</name>
<evidence type="ECO:0000256" key="2">
    <source>
        <dbReference type="ARBA" id="ARBA00023125"/>
    </source>
</evidence>
<dbReference type="InterPro" id="IPR050204">
    <property type="entry name" value="AraC_XylS_family_regulators"/>
</dbReference>
<dbReference type="PROSITE" id="PS00041">
    <property type="entry name" value="HTH_ARAC_FAMILY_1"/>
    <property type="match status" value="1"/>
</dbReference>
<reference evidence="6 7" key="1">
    <citation type="submission" date="2014-06" db="EMBL/GenBank/DDBJ databases">
        <title>Draft genome sequence of Paenibacillus sp. MSt1.</title>
        <authorList>
            <person name="Aw Y.K."/>
            <person name="Ong K.S."/>
            <person name="Gan H.M."/>
            <person name="Lee S.M."/>
        </authorList>
    </citation>
    <scope>NUCLEOTIDE SEQUENCE [LARGE SCALE GENOMIC DNA]</scope>
    <source>
        <strain evidence="6 7">MSt1</strain>
    </source>
</reference>
<evidence type="ECO:0000313" key="6">
    <source>
        <dbReference type="EMBL" id="KEQ24942.1"/>
    </source>
</evidence>
<evidence type="ECO:0000256" key="4">
    <source>
        <dbReference type="ARBA" id="ARBA00023163"/>
    </source>
</evidence>
<dbReference type="InterPro" id="IPR018062">
    <property type="entry name" value="HTH_AraC-typ_CS"/>
</dbReference>
<evidence type="ECO:0000259" key="5">
    <source>
        <dbReference type="PROSITE" id="PS01124"/>
    </source>
</evidence>
<dbReference type="CDD" id="cd02208">
    <property type="entry name" value="cupin_RmlC-like"/>
    <property type="match status" value="1"/>
</dbReference>
<dbReference type="EMBL" id="JNVM01000013">
    <property type="protein sequence ID" value="KEQ24942.1"/>
    <property type="molecule type" value="Genomic_DNA"/>
</dbReference>
<sequence length="302" mass="33772">MDHLHLRSNLTGPLDPDIPFTVYTVGTEEQQLLTRLEGFSANQLFLTFSGTGYFRLLGEDNRSLVTPGTLLYIPAGLPYECGPQGAEPWSVGYLTFVDRQEERSGSDHGDGGYGGCGGNKGLLANWGFGSTFFRAPLRNWSRLYDLLQRIWGHSGPNYDPWVTAELLFSFCLEIKKQLAADNERANAAVTGADRYPHSVVYRATRFLQDHLQRNLTVTELAAHVGYSPKQLTRLFRESLGTTPLQYMQRIRLQTAASLLEQQPSMAIRQAAAHVGMEPVYFTRLFRRLFGVTPSDFADGKKG</sequence>
<keyword evidence="3" id="KW-0010">Activator</keyword>
<keyword evidence="2" id="KW-0238">DNA-binding</keyword>
<comment type="caution">
    <text evidence="6">The sequence shown here is derived from an EMBL/GenBank/DDBJ whole genome shotgun (WGS) entry which is preliminary data.</text>
</comment>
<dbReference type="GO" id="GO:0043565">
    <property type="term" value="F:sequence-specific DNA binding"/>
    <property type="evidence" value="ECO:0007669"/>
    <property type="project" value="InterPro"/>
</dbReference>
<protein>
    <recommendedName>
        <fullName evidence="5">HTH araC/xylS-type domain-containing protein</fullName>
    </recommendedName>
</protein>
<dbReference type="InterPro" id="IPR037923">
    <property type="entry name" value="HTH-like"/>
</dbReference>
<dbReference type="PANTHER" id="PTHR46796">
    <property type="entry name" value="HTH-TYPE TRANSCRIPTIONAL ACTIVATOR RHAS-RELATED"/>
    <property type="match status" value="1"/>
</dbReference>
<dbReference type="AlphaFoldDB" id="A0A081P2L9"/>
<dbReference type="SMART" id="SM00342">
    <property type="entry name" value="HTH_ARAC"/>
    <property type="match status" value="1"/>
</dbReference>
<accession>A0A081P2L9</accession>
<evidence type="ECO:0000256" key="3">
    <source>
        <dbReference type="ARBA" id="ARBA00023159"/>
    </source>
</evidence>
<gene>
    <name evidence="6" type="ORF">ET33_06170</name>
</gene>
<dbReference type="Proteomes" id="UP000028123">
    <property type="component" value="Unassembled WGS sequence"/>
</dbReference>
<proteinExistence type="predicted"/>
<dbReference type="Gene3D" id="1.10.10.60">
    <property type="entry name" value="Homeodomain-like"/>
    <property type="match status" value="2"/>
</dbReference>
<evidence type="ECO:0000313" key="7">
    <source>
        <dbReference type="Proteomes" id="UP000028123"/>
    </source>
</evidence>
<dbReference type="InterPro" id="IPR018060">
    <property type="entry name" value="HTH_AraC"/>
</dbReference>